<dbReference type="AlphaFoldDB" id="A0A9P0EP14"/>
<organism evidence="2 3">
    <name type="scientific">Clonostachys solani</name>
    <dbReference type="NCBI Taxonomy" id="160281"/>
    <lineage>
        <taxon>Eukaryota</taxon>
        <taxon>Fungi</taxon>
        <taxon>Dikarya</taxon>
        <taxon>Ascomycota</taxon>
        <taxon>Pezizomycotina</taxon>
        <taxon>Sordariomycetes</taxon>
        <taxon>Hypocreomycetidae</taxon>
        <taxon>Hypocreales</taxon>
        <taxon>Bionectriaceae</taxon>
        <taxon>Clonostachys</taxon>
    </lineage>
</organism>
<evidence type="ECO:0000313" key="2">
    <source>
        <dbReference type="EMBL" id="CAH0056707.1"/>
    </source>
</evidence>
<reference evidence="3" key="1">
    <citation type="submission" date="2019-06" db="EMBL/GenBank/DDBJ databases">
        <authorList>
            <person name="Broberg M."/>
        </authorList>
    </citation>
    <scope>NUCLEOTIDE SEQUENCE [LARGE SCALE GENOMIC DNA]</scope>
</reference>
<feature type="region of interest" description="Disordered" evidence="1">
    <location>
        <begin position="139"/>
        <end position="209"/>
    </location>
</feature>
<evidence type="ECO:0000256" key="1">
    <source>
        <dbReference type="SAM" id="MobiDB-lite"/>
    </source>
</evidence>
<name>A0A9P0EP14_9HYPO</name>
<gene>
    <name evidence="2" type="ORF">CSOL1703_00006653</name>
</gene>
<feature type="compositionally biased region" description="Low complexity" evidence="1">
    <location>
        <begin position="188"/>
        <end position="206"/>
    </location>
</feature>
<protein>
    <submittedName>
        <fullName evidence="2">Uncharacterized protein</fullName>
    </submittedName>
</protein>
<dbReference type="Proteomes" id="UP000775872">
    <property type="component" value="Unassembled WGS sequence"/>
</dbReference>
<feature type="compositionally biased region" description="Low complexity" evidence="1">
    <location>
        <begin position="11"/>
        <end position="20"/>
    </location>
</feature>
<accession>A0A9P0EP14</accession>
<feature type="region of interest" description="Disordered" evidence="1">
    <location>
        <begin position="102"/>
        <end position="121"/>
    </location>
</feature>
<reference evidence="2 3" key="2">
    <citation type="submission" date="2021-10" db="EMBL/GenBank/DDBJ databases">
        <authorList>
            <person name="Piombo E."/>
        </authorList>
    </citation>
    <scope>NUCLEOTIDE SEQUENCE [LARGE SCALE GENOMIC DNA]</scope>
</reference>
<keyword evidence="3" id="KW-1185">Reference proteome</keyword>
<dbReference type="OrthoDB" id="1681166at2759"/>
<evidence type="ECO:0000313" key="3">
    <source>
        <dbReference type="Proteomes" id="UP000775872"/>
    </source>
</evidence>
<comment type="caution">
    <text evidence="2">The sequence shown here is derived from an EMBL/GenBank/DDBJ whole genome shotgun (WGS) entry which is preliminary data.</text>
</comment>
<proteinExistence type="predicted"/>
<dbReference type="EMBL" id="CABFOC020000063">
    <property type="protein sequence ID" value="CAH0056707.1"/>
    <property type="molecule type" value="Genomic_DNA"/>
</dbReference>
<sequence length="284" mass="30597">MSDNGREPQAHRQQQQSPQPIAHGGHGSYHDDPDAASPEVEAPRFEPIFTLLTNSSTNETIHPRVRYLFADDDPSSIIAHEADHDADSSSSPGAHRTLVVDLAPRDSSSSTTTTTPNNWSVSWAASLSPDFAITDSHLLPMQQGGDHHHPDTTTNATSPAAAHNASPPNGGLMLRIDGVEREPVDMRGGPSASSSNSLPGSSGSAAGREDVEALVDDFRRRMGVLRKVVGEGERRREAVRAEQERQEQQEHQHPEGNTGSEPRPGMDADAEEGVEEHDHMKDSG</sequence>
<feature type="region of interest" description="Disordered" evidence="1">
    <location>
        <begin position="1"/>
        <end position="43"/>
    </location>
</feature>
<feature type="compositionally biased region" description="Low complexity" evidence="1">
    <location>
        <begin position="152"/>
        <end position="169"/>
    </location>
</feature>
<feature type="region of interest" description="Disordered" evidence="1">
    <location>
        <begin position="224"/>
        <end position="284"/>
    </location>
</feature>
<feature type="compositionally biased region" description="Basic and acidic residues" evidence="1">
    <location>
        <begin position="228"/>
        <end position="254"/>
    </location>
</feature>
<feature type="compositionally biased region" description="Basic and acidic residues" evidence="1">
    <location>
        <begin position="1"/>
        <end position="10"/>
    </location>
</feature>